<dbReference type="PANTHER" id="PTHR30222:SF12">
    <property type="entry name" value="NORSPERMIDINE SENSOR"/>
    <property type="match status" value="1"/>
</dbReference>
<evidence type="ECO:0000256" key="6">
    <source>
        <dbReference type="PIRSR" id="PIRSR019574-1"/>
    </source>
</evidence>
<dbReference type="InterPro" id="IPR006059">
    <property type="entry name" value="SBP"/>
</dbReference>
<evidence type="ECO:0000256" key="1">
    <source>
        <dbReference type="ARBA" id="ARBA00004418"/>
    </source>
</evidence>
<dbReference type="PANTHER" id="PTHR30222">
    <property type="entry name" value="SPERMIDINE/PUTRESCINE-BINDING PERIPLASMIC PROTEIN"/>
    <property type="match status" value="1"/>
</dbReference>
<evidence type="ECO:0000256" key="3">
    <source>
        <dbReference type="ARBA" id="ARBA00022729"/>
    </source>
</evidence>
<reference evidence="8 9" key="1">
    <citation type="submission" date="2018-10" db="EMBL/GenBank/DDBJ databases">
        <title>Rhodobacter sp . BO-81.</title>
        <authorList>
            <person name="Im W.T."/>
        </authorList>
    </citation>
    <scope>NUCLEOTIDE SEQUENCE [LARGE SCALE GENOMIC DNA]</scope>
    <source>
        <strain evidence="8 9">BO-81</strain>
    </source>
</reference>
<dbReference type="SUPFAM" id="SSF53850">
    <property type="entry name" value="Periplasmic binding protein-like II"/>
    <property type="match status" value="1"/>
</dbReference>
<comment type="subcellular location">
    <subcellularLocation>
        <location evidence="1 5">Periplasm</location>
    </subcellularLocation>
</comment>
<dbReference type="Pfam" id="PF13416">
    <property type="entry name" value="SBP_bac_8"/>
    <property type="match status" value="1"/>
</dbReference>
<comment type="similarity">
    <text evidence="5">Belongs to the bacterial solute-binding protein PotD/PotF family.</text>
</comment>
<evidence type="ECO:0000313" key="8">
    <source>
        <dbReference type="EMBL" id="RLL63577.1"/>
    </source>
</evidence>
<dbReference type="Gene3D" id="3.40.190.10">
    <property type="entry name" value="Periplasmic binding protein-like II"/>
    <property type="match status" value="2"/>
</dbReference>
<dbReference type="EMBL" id="RCHI01000016">
    <property type="protein sequence ID" value="RLL63577.1"/>
    <property type="molecule type" value="Genomic_DNA"/>
</dbReference>
<dbReference type="PIRSF" id="PIRSF019574">
    <property type="entry name" value="Periplasmic_polyamine_BP"/>
    <property type="match status" value="1"/>
</dbReference>
<name>A0A421BKW5_9RHOB</name>
<evidence type="ECO:0000313" key="9">
    <source>
        <dbReference type="Proteomes" id="UP000279673"/>
    </source>
</evidence>
<gene>
    <name evidence="8" type="ORF">DYS74_14735</name>
</gene>
<dbReference type="GO" id="GO:0042597">
    <property type="term" value="C:periplasmic space"/>
    <property type="evidence" value="ECO:0007669"/>
    <property type="project" value="UniProtKB-SubCell"/>
</dbReference>
<dbReference type="PRINTS" id="PR00909">
    <property type="entry name" value="SPERMDNBNDNG"/>
</dbReference>
<dbReference type="GO" id="GO:0019808">
    <property type="term" value="F:polyamine binding"/>
    <property type="evidence" value="ECO:0007669"/>
    <property type="project" value="InterPro"/>
</dbReference>
<proteinExistence type="inferred from homology"/>
<dbReference type="InterPro" id="IPR001188">
    <property type="entry name" value="Sperm_putr-bd"/>
</dbReference>
<keyword evidence="3 7" id="KW-0732">Signal</keyword>
<evidence type="ECO:0000256" key="7">
    <source>
        <dbReference type="SAM" id="SignalP"/>
    </source>
</evidence>
<feature type="chain" id="PRO_5019343929" description="Putrescine-binding periplasmic protein" evidence="7">
    <location>
        <begin position="22"/>
        <end position="339"/>
    </location>
</feature>
<protein>
    <recommendedName>
        <fullName evidence="5">Putrescine-binding periplasmic protein</fullName>
    </recommendedName>
</protein>
<evidence type="ECO:0000256" key="2">
    <source>
        <dbReference type="ARBA" id="ARBA00022448"/>
    </source>
</evidence>
<comment type="caution">
    <text evidence="8">The sequence shown here is derived from an EMBL/GenBank/DDBJ whole genome shotgun (WGS) entry which is preliminary data.</text>
</comment>
<dbReference type="RefSeq" id="WP_121534447.1">
    <property type="nucleotide sequence ID" value="NZ_RCHI01000016.1"/>
</dbReference>
<keyword evidence="2 5" id="KW-0813">Transport</keyword>
<feature type="signal peptide" evidence="7">
    <location>
        <begin position="1"/>
        <end position="21"/>
    </location>
</feature>
<accession>A0A421BKW5</accession>
<evidence type="ECO:0000256" key="4">
    <source>
        <dbReference type="ARBA" id="ARBA00022764"/>
    </source>
</evidence>
<comment type="function">
    <text evidence="5">Required for the activity of the bacterial periplasmic transport system of putrescine.</text>
</comment>
<organism evidence="8 9">
    <name type="scientific">Paenirhodobacter hankyongi</name>
    <dbReference type="NCBI Taxonomy" id="2294033"/>
    <lineage>
        <taxon>Bacteria</taxon>
        <taxon>Pseudomonadati</taxon>
        <taxon>Pseudomonadota</taxon>
        <taxon>Alphaproteobacteria</taxon>
        <taxon>Rhodobacterales</taxon>
        <taxon>Rhodobacter group</taxon>
        <taxon>Paenirhodobacter</taxon>
    </lineage>
</organism>
<dbReference type="GO" id="GO:0015846">
    <property type="term" value="P:polyamine transport"/>
    <property type="evidence" value="ECO:0007669"/>
    <property type="project" value="InterPro"/>
</dbReference>
<keyword evidence="4 5" id="KW-0574">Periplasm</keyword>
<dbReference type="AlphaFoldDB" id="A0A421BKW5"/>
<dbReference type="Proteomes" id="UP000279673">
    <property type="component" value="Unassembled WGS sequence"/>
</dbReference>
<evidence type="ECO:0000256" key="5">
    <source>
        <dbReference type="PIRNR" id="PIRNR019574"/>
    </source>
</evidence>
<feature type="binding site" evidence="6">
    <location>
        <position position="320"/>
    </location>
    <ligand>
        <name>spermidine</name>
        <dbReference type="ChEBI" id="CHEBI:57834"/>
    </ligand>
</feature>
<sequence>MKTKLILGAALGLVLAAPAFAGGTLNLYTWSDSISPDLIKKFEEKTGITVNVDGFNSNEDALTKLQAGSSGYDVVTPSQHFVKIMIEQGLLEDIDAKDMPAFAQVDDKWKNQWWDPTSEYSIPLAYGTAGFTVNRDLYKGPVDSWSVFFTPGAELKGKIADLAAPDEVVGAAELFLGVPFCSEDKAEMKKVYDLLKAQKPDVAAYSSDNIENRIGSGEVAAHFWWDGNSLKTRRDGANIEYAMPKEGLVGWLDSFVVPKGAANVEAAKAFIDFMSEEENATVQYNYYAHSSPVKIDLAKADYTPENAPELFPTVPVTFSQACSPAAQDLVTKVWTDLLK</sequence>
<keyword evidence="9" id="KW-1185">Reference proteome</keyword>